<keyword evidence="3 5" id="KW-0687">Ribonucleoprotein</keyword>
<evidence type="ECO:0000256" key="5">
    <source>
        <dbReference type="HAMAP-Rule" id="MF_01333"/>
    </source>
</evidence>
<dbReference type="GO" id="GO:0019843">
    <property type="term" value="F:rRNA binding"/>
    <property type="evidence" value="ECO:0007669"/>
    <property type="project" value="UniProtKB-UniRule"/>
</dbReference>
<dbReference type="GO" id="GO:0003735">
    <property type="term" value="F:structural constituent of ribosome"/>
    <property type="evidence" value="ECO:0007669"/>
    <property type="project" value="InterPro"/>
</dbReference>
<dbReference type="Proteomes" id="UP000391834">
    <property type="component" value="Unassembled WGS sequence"/>
</dbReference>
<comment type="subunit">
    <text evidence="5">Part of the 50S ribosomal subunit; part of the 5S rRNA/L5/L18/L25 subcomplex. Contacts the 5S rRNA and the P site tRNA. Forms a bridge to the 30S subunit in the 70S ribosome.</text>
</comment>
<evidence type="ECO:0000259" key="7">
    <source>
        <dbReference type="Pfam" id="PF00281"/>
    </source>
</evidence>
<comment type="caution">
    <text evidence="9">The sequence shown here is derived from an EMBL/GenBank/DDBJ whole genome shotgun (WGS) entry which is preliminary data.</text>
</comment>
<evidence type="ECO:0000256" key="2">
    <source>
        <dbReference type="ARBA" id="ARBA00022980"/>
    </source>
</evidence>
<dbReference type="GO" id="GO:0005840">
    <property type="term" value="C:ribosome"/>
    <property type="evidence" value="ECO:0007669"/>
    <property type="project" value="UniProtKB-KW"/>
</dbReference>
<comment type="function">
    <text evidence="5">This is 1 of the proteins that bind and probably mediate the attachment of the 5S RNA into the large ribosomal subunit, where it forms part of the central protuberance. In the 70S ribosome it contacts protein S13 of the 30S subunit (bridge B1b), connecting the 2 subunits; this bridge is implicated in subunit movement. Contacts the P site tRNA; the 5S rRNA and some of its associated proteins might help stabilize positioning of ribosome-bound tRNAs.</text>
</comment>
<keyword evidence="5" id="KW-0694">RNA-binding</keyword>
<dbReference type="PIRSF" id="PIRSF002161">
    <property type="entry name" value="Ribosomal_L5"/>
    <property type="match status" value="1"/>
</dbReference>
<proteinExistence type="inferred from homology"/>
<evidence type="ECO:0000256" key="4">
    <source>
        <dbReference type="ARBA" id="ARBA00035245"/>
    </source>
</evidence>
<feature type="domain" description="Large ribosomal subunit protein uL5 C-terminal" evidence="8">
    <location>
        <begin position="87"/>
        <end position="179"/>
    </location>
</feature>
<dbReference type="SUPFAM" id="SSF55282">
    <property type="entry name" value="RL5-like"/>
    <property type="match status" value="1"/>
</dbReference>
<feature type="domain" description="Large ribosomal subunit protein uL5 N-terminal" evidence="7">
    <location>
        <begin position="28"/>
        <end position="83"/>
    </location>
</feature>
<dbReference type="InterPro" id="IPR002132">
    <property type="entry name" value="Ribosomal_uL5"/>
</dbReference>
<comment type="similarity">
    <text evidence="1 5 6">Belongs to the universal ribosomal protein uL5 family.</text>
</comment>
<dbReference type="Pfam" id="PF00673">
    <property type="entry name" value="Ribosomal_L5_C"/>
    <property type="match status" value="1"/>
</dbReference>
<reference evidence="9 10" key="1">
    <citation type="submission" date="2019-10" db="EMBL/GenBank/DDBJ databases">
        <title>Prolixibacter strains distinguished by the presence of nitrate reductase genes were adept at nitrate-dependent anaerobic corrosion of metallic iron and carbon steel.</title>
        <authorList>
            <person name="Iino T."/>
            <person name="Shono N."/>
            <person name="Ito K."/>
            <person name="Nakamura R."/>
            <person name="Sueoka K."/>
            <person name="Harayama S."/>
            <person name="Ohkuma M."/>
        </authorList>
    </citation>
    <scope>NUCLEOTIDE SEQUENCE [LARGE SCALE GENOMIC DNA]</scope>
    <source>
        <strain evidence="9 10">JCM 13498</strain>
    </source>
</reference>
<sequence>MDYVPTLKNKYREEIVPALQKEFGYSSIMQVPKLEKIIINQGVGAAIADKKLIEVAVEELSAITGQKAVTTNSKKDISNFKLRKKMPIGVRVTLRRERMYEFLDRLICVALPRIRDFKGINDKFDGRGNYTLGVTEQIIFPEIVLDKVTKINGYNITFVTSADTDEEGYALLRAFGIPFKNAKKN</sequence>
<evidence type="ECO:0000256" key="6">
    <source>
        <dbReference type="RuleBase" id="RU003930"/>
    </source>
</evidence>
<dbReference type="AlphaFoldDB" id="A0A5M4AVR8"/>
<dbReference type="GO" id="GO:1990904">
    <property type="term" value="C:ribonucleoprotein complex"/>
    <property type="evidence" value="ECO:0007669"/>
    <property type="project" value="UniProtKB-KW"/>
</dbReference>
<dbReference type="OrthoDB" id="9806626at2"/>
<dbReference type="InterPro" id="IPR031310">
    <property type="entry name" value="Ribosomal_uL5_N"/>
</dbReference>
<evidence type="ECO:0000256" key="3">
    <source>
        <dbReference type="ARBA" id="ARBA00023274"/>
    </source>
</evidence>
<name>A0A5M4AVR8_9BACT</name>
<gene>
    <name evidence="5 9" type="primary">rplE</name>
    <name evidence="9" type="ORF">PbJCM13498_09030</name>
</gene>
<evidence type="ECO:0000313" key="10">
    <source>
        <dbReference type="Proteomes" id="UP000391834"/>
    </source>
</evidence>
<keyword evidence="10" id="KW-1185">Reference proteome</keyword>
<organism evidence="9 10">
    <name type="scientific">Prolixibacter bellariivorans</name>
    <dbReference type="NCBI Taxonomy" id="314319"/>
    <lineage>
        <taxon>Bacteria</taxon>
        <taxon>Pseudomonadati</taxon>
        <taxon>Bacteroidota</taxon>
        <taxon>Bacteroidia</taxon>
        <taxon>Marinilabiliales</taxon>
        <taxon>Prolixibacteraceae</taxon>
        <taxon>Prolixibacter</taxon>
    </lineage>
</organism>
<keyword evidence="5" id="KW-0699">rRNA-binding</keyword>
<accession>A0A5M4AVR8</accession>
<evidence type="ECO:0000256" key="1">
    <source>
        <dbReference type="ARBA" id="ARBA00008553"/>
    </source>
</evidence>
<dbReference type="HAMAP" id="MF_01333_B">
    <property type="entry name" value="Ribosomal_uL5_B"/>
    <property type="match status" value="1"/>
</dbReference>
<dbReference type="Gene3D" id="3.30.1440.10">
    <property type="match status" value="1"/>
</dbReference>
<dbReference type="FunFam" id="3.30.1440.10:FF:000001">
    <property type="entry name" value="50S ribosomal protein L5"/>
    <property type="match status" value="1"/>
</dbReference>
<dbReference type="InterPro" id="IPR022803">
    <property type="entry name" value="Ribosomal_uL5_dom_sf"/>
</dbReference>
<dbReference type="GO" id="GO:0006412">
    <property type="term" value="P:translation"/>
    <property type="evidence" value="ECO:0007669"/>
    <property type="project" value="UniProtKB-UniRule"/>
</dbReference>
<dbReference type="PANTHER" id="PTHR11994">
    <property type="entry name" value="60S RIBOSOMAL PROTEIN L11-RELATED"/>
    <property type="match status" value="1"/>
</dbReference>
<dbReference type="GO" id="GO:0000049">
    <property type="term" value="F:tRNA binding"/>
    <property type="evidence" value="ECO:0007669"/>
    <property type="project" value="UniProtKB-UniRule"/>
</dbReference>
<evidence type="ECO:0000259" key="8">
    <source>
        <dbReference type="Pfam" id="PF00673"/>
    </source>
</evidence>
<dbReference type="RefSeq" id="WP_025863445.1">
    <property type="nucleotide sequence ID" value="NZ_BLAX01000001.1"/>
</dbReference>
<dbReference type="EMBL" id="BLAX01000001">
    <property type="protein sequence ID" value="GET32040.1"/>
    <property type="molecule type" value="Genomic_DNA"/>
</dbReference>
<dbReference type="InterPro" id="IPR031309">
    <property type="entry name" value="Ribosomal_uL5_C"/>
</dbReference>
<dbReference type="Pfam" id="PF00281">
    <property type="entry name" value="Ribosomal_L5"/>
    <property type="match status" value="1"/>
</dbReference>
<keyword evidence="2 5" id="KW-0689">Ribosomal protein</keyword>
<protein>
    <recommendedName>
        <fullName evidence="4 5">Large ribosomal subunit protein uL5</fullName>
    </recommendedName>
</protein>
<keyword evidence="5" id="KW-0820">tRNA-binding</keyword>
<dbReference type="InterPro" id="IPR020930">
    <property type="entry name" value="Ribosomal_uL5_bac-type"/>
</dbReference>
<evidence type="ECO:0000313" key="9">
    <source>
        <dbReference type="EMBL" id="GET32040.1"/>
    </source>
</evidence>
<dbReference type="NCBIfam" id="NF000585">
    <property type="entry name" value="PRK00010.1"/>
    <property type="match status" value="1"/>
</dbReference>